<accession>A0A317E2X2</accession>
<organism evidence="1 2">
    <name type="scientific">Zavarzinia aquatilis</name>
    <dbReference type="NCBI Taxonomy" id="2211142"/>
    <lineage>
        <taxon>Bacteria</taxon>
        <taxon>Pseudomonadati</taxon>
        <taxon>Pseudomonadota</taxon>
        <taxon>Alphaproteobacteria</taxon>
        <taxon>Rhodospirillales</taxon>
        <taxon>Zavarziniaceae</taxon>
        <taxon>Zavarzinia</taxon>
    </lineage>
</organism>
<sequence length="100" mass="10767">MWPQGDKETRFRAMNRYQAEVFMANRRVFMLVALGCLGLGACESTSLFGGDAPAWPGADRAAYDAMRSSTQCRPTLGTPDCRVVAVQEAGAPQALGRPAN</sequence>
<comment type="caution">
    <text evidence="1">The sequence shown here is derived from an EMBL/GenBank/DDBJ whole genome shotgun (WGS) entry which is preliminary data.</text>
</comment>
<protein>
    <submittedName>
        <fullName evidence="1">Uncharacterized protein</fullName>
    </submittedName>
</protein>
<evidence type="ECO:0000313" key="2">
    <source>
        <dbReference type="Proteomes" id="UP000245461"/>
    </source>
</evidence>
<proteinExistence type="predicted"/>
<evidence type="ECO:0000313" key="1">
    <source>
        <dbReference type="EMBL" id="PWR21387.1"/>
    </source>
</evidence>
<dbReference type="Proteomes" id="UP000245461">
    <property type="component" value="Unassembled WGS sequence"/>
</dbReference>
<dbReference type="EMBL" id="QGLE01000007">
    <property type="protein sequence ID" value="PWR21387.1"/>
    <property type="molecule type" value="Genomic_DNA"/>
</dbReference>
<reference evidence="1 2" key="1">
    <citation type="submission" date="2018-05" db="EMBL/GenBank/DDBJ databases">
        <title>Zavarzinia sp. HR-AS.</title>
        <authorList>
            <person name="Lee Y."/>
            <person name="Jeon C.O."/>
        </authorList>
    </citation>
    <scope>NUCLEOTIDE SEQUENCE [LARGE SCALE GENOMIC DNA]</scope>
    <source>
        <strain evidence="1 2">HR-AS</strain>
    </source>
</reference>
<keyword evidence="2" id="KW-1185">Reference proteome</keyword>
<gene>
    <name evidence="1" type="ORF">DKG74_13200</name>
</gene>
<dbReference type="AlphaFoldDB" id="A0A317E2X2"/>
<name>A0A317E2X2_9PROT</name>